<dbReference type="RefSeq" id="WP_058209161.1">
    <property type="nucleotide sequence ID" value="NZ_JBHSBR010000061.1"/>
</dbReference>
<feature type="transmembrane region" description="Helical" evidence="9">
    <location>
        <begin position="51"/>
        <end position="76"/>
    </location>
</feature>
<organism evidence="10 11">
    <name type="scientific">Lactococcus lactis subsp. hordniae</name>
    <dbReference type="NCBI Taxonomy" id="203404"/>
    <lineage>
        <taxon>Bacteria</taxon>
        <taxon>Bacillati</taxon>
        <taxon>Bacillota</taxon>
        <taxon>Bacilli</taxon>
        <taxon>Lactobacillales</taxon>
        <taxon>Streptococcaceae</taxon>
        <taxon>Lactococcus</taxon>
    </lineage>
</organism>
<evidence type="ECO:0000256" key="7">
    <source>
        <dbReference type="ARBA" id="ARBA00023010"/>
    </source>
</evidence>
<proteinExistence type="inferred from homology"/>
<comment type="subcellular location">
    <subcellularLocation>
        <location evidence="9">Cell membrane</location>
        <topology evidence="9">Multi-pass membrane protein</topology>
    </subcellularLocation>
    <subcellularLocation>
        <location evidence="1">Membrane</location>
        <topology evidence="1">Multi-pass membrane protein</topology>
    </subcellularLocation>
</comment>
<evidence type="ECO:0000256" key="5">
    <source>
        <dbReference type="ARBA" id="ARBA00022927"/>
    </source>
</evidence>
<comment type="caution">
    <text evidence="9">Lacks conserved residue(s) required for the propagation of feature annotation.</text>
</comment>
<keyword evidence="5 9" id="KW-0653">Protein transport</keyword>
<dbReference type="AlphaFoldDB" id="A0A5M9PWB5"/>
<gene>
    <name evidence="10" type="primary">secG</name>
    <name evidence="10" type="ORF">F4V48_10595</name>
</gene>
<keyword evidence="6 9" id="KW-1133">Transmembrane helix</keyword>
<evidence type="ECO:0000313" key="11">
    <source>
        <dbReference type="Proteomes" id="UP000325203"/>
    </source>
</evidence>
<protein>
    <recommendedName>
        <fullName evidence="9">Protein-export membrane protein SecG</fullName>
    </recommendedName>
</protein>
<evidence type="ECO:0000256" key="9">
    <source>
        <dbReference type="RuleBase" id="RU365087"/>
    </source>
</evidence>
<sequence length="79" mass="8838">MYSTLVYLLTVISLFIILVILSQPSKQQDALSLLSTDKSNTLFETQKPRGLSYLLMYITGFLGVLWLILGIVLMVLGNN</sequence>
<reference evidence="10 11" key="1">
    <citation type="submission" date="2019-09" db="EMBL/GenBank/DDBJ databases">
        <title>Draft genome sequence of various Type strains from the CCUG.</title>
        <authorList>
            <person name="Pineiro-Iglesias B."/>
            <person name="Tunovic T."/>
            <person name="Unosson C."/>
            <person name="Inganas E."/>
            <person name="Ohlen M."/>
            <person name="Cardew S."/>
            <person name="Jensie-Markopoulos S."/>
            <person name="Salva-Serra F."/>
            <person name="Jaen-Luchoro D."/>
            <person name="Karlsson R."/>
            <person name="Svensson-Stadler L."/>
            <person name="Chun J."/>
            <person name="Moore E."/>
        </authorList>
    </citation>
    <scope>NUCLEOTIDE SEQUENCE [LARGE SCALE GENOMIC DNA]</scope>
    <source>
        <strain evidence="10 11">CCUG 32210T</strain>
    </source>
</reference>
<keyword evidence="9" id="KW-1003">Cell membrane</keyword>
<dbReference type="InterPro" id="IPR004692">
    <property type="entry name" value="SecG"/>
</dbReference>
<comment type="similarity">
    <text evidence="2 9">Belongs to the SecG family.</text>
</comment>
<dbReference type="GO" id="GO:0009306">
    <property type="term" value="P:protein secretion"/>
    <property type="evidence" value="ECO:0007669"/>
    <property type="project" value="UniProtKB-UniRule"/>
</dbReference>
<keyword evidence="4 9" id="KW-0812">Transmembrane</keyword>
<dbReference type="GO" id="GO:0015450">
    <property type="term" value="F:protein-transporting ATPase activity"/>
    <property type="evidence" value="ECO:0007669"/>
    <property type="project" value="UniProtKB-UniRule"/>
</dbReference>
<keyword evidence="7 9" id="KW-0811">Translocation</keyword>
<evidence type="ECO:0000256" key="4">
    <source>
        <dbReference type="ARBA" id="ARBA00022692"/>
    </source>
</evidence>
<keyword evidence="8 9" id="KW-0472">Membrane</keyword>
<name>A0A5M9PWB5_LACLH</name>
<evidence type="ECO:0000256" key="2">
    <source>
        <dbReference type="ARBA" id="ARBA00008445"/>
    </source>
</evidence>
<dbReference type="Proteomes" id="UP000325203">
    <property type="component" value="Unassembled WGS sequence"/>
</dbReference>
<comment type="function">
    <text evidence="9">Involved in protein export. Participates in an early event of protein translocation.</text>
</comment>
<dbReference type="GO" id="GO:0005886">
    <property type="term" value="C:plasma membrane"/>
    <property type="evidence" value="ECO:0007669"/>
    <property type="project" value="UniProtKB-SubCell"/>
</dbReference>
<dbReference type="Pfam" id="PF03840">
    <property type="entry name" value="SecG"/>
    <property type="match status" value="1"/>
</dbReference>
<comment type="caution">
    <text evidence="10">The sequence shown here is derived from an EMBL/GenBank/DDBJ whole genome shotgun (WGS) entry which is preliminary data.</text>
</comment>
<evidence type="ECO:0000256" key="8">
    <source>
        <dbReference type="ARBA" id="ARBA00023136"/>
    </source>
</evidence>
<evidence type="ECO:0000313" key="10">
    <source>
        <dbReference type="EMBL" id="KAA8700296.1"/>
    </source>
</evidence>
<evidence type="ECO:0000256" key="6">
    <source>
        <dbReference type="ARBA" id="ARBA00022989"/>
    </source>
</evidence>
<keyword evidence="3 9" id="KW-0813">Transport</keyword>
<dbReference type="EMBL" id="VXKC01000030">
    <property type="protein sequence ID" value="KAA8700296.1"/>
    <property type="molecule type" value="Genomic_DNA"/>
</dbReference>
<dbReference type="NCBIfam" id="TIGR00810">
    <property type="entry name" value="secG"/>
    <property type="match status" value="1"/>
</dbReference>
<accession>A0A5M9PWB5</accession>
<evidence type="ECO:0000256" key="1">
    <source>
        <dbReference type="ARBA" id="ARBA00004141"/>
    </source>
</evidence>
<evidence type="ECO:0000256" key="3">
    <source>
        <dbReference type="ARBA" id="ARBA00022448"/>
    </source>
</evidence>